<comment type="caution">
    <text evidence="1">The sequence shown here is derived from an EMBL/GenBank/DDBJ whole genome shotgun (WGS) entry which is preliminary data.</text>
</comment>
<protein>
    <submittedName>
        <fullName evidence="1">Uncharacterized protein</fullName>
    </submittedName>
</protein>
<proteinExistence type="predicted"/>
<dbReference type="EMBL" id="WNYA01000705">
    <property type="protein sequence ID" value="KAG8547500.1"/>
    <property type="molecule type" value="Genomic_DNA"/>
</dbReference>
<evidence type="ECO:0000313" key="2">
    <source>
        <dbReference type="Proteomes" id="UP000824782"/>
    </source>
</evidence>
<accession>A0AAV6ZJH2</accession>
<evidence type="ECO:0000313" key="1">
    <source>
        <dbReference type="EMBL" id="KAG8547500.1"/>
    </source>
</evidence>
<keyword evidence="2" id="KW-1185">Reference proteome</keyword>
<name>A0AAV6ZJH2_ENGPU</name>
<organism evidence="1 2">
    <name type="scientific">Engystomops pustulosus</name>
    <name type="common">Tungara frog</name>
    <name type="synonym">Physalaemus pustulosus</name>
    <dbReference type="NCBI Taxonomy" id="76066"/>
    <lineage>
        <taxon>Eukaryota</taxon>
        <taxon>Metazoa</taxon>
        <taxon>Chordata</taxon>
        <taxon>Craniata</taxon>
        <taxon>Vertebrata</taxon>
        <taxon>Euteleostomi</taxon>
        <taxon>Amphibia</taxon>
        <taxon>Batrachia</taxon>
        <taxon>Anura</taxon>
        <taxon>Neobatrachia</taxon>
        <taxon>Hyloidea</taxon>
        <taxon>Leptodactylidae</taxon>
        <taxon>Leiuperinae</taxon>
        <taxon>Engystomops</taxon>
    </lineage>
</organism>
<reference evidence="1" key="1">
    <citation type="thesis" date="2020" institute="ProQuest LLC" country="789 East Eisenhower Parkway, Ann Arbor, MI, USA">
        <title>Comparative Genomics and Chromosome Evolution.</title>
        <authorList>
            <person name="Mudd A.B."/>
        </authorList>
    </citation>
    <scope>NUCLEOTIDE SEQUENCE</scope>
    <source>
        <strain evidence="1">237g6f4</strain>
        <tissue evidence="1">Blood</tissue>
    </source>
</reference>
<gene>
    <name evidence="1" type="ORF">GDO81_028198</name>
</gene>
<sequence>MLWEYGVTMTVHGKYCVTFLGTGTAVLLLPASHSLVQGHAQVSLIKPACLLLVCRWCMPLVLKVRFLSVPSEGVFCICFGLLVFDPRFAL</sequence>
<dbReference type="AlphaFoldDB" id="A0AAV6ZJH2"/>
<dbReference type="Proteomes" id="UP000824782">
    <property type="component" value="Unassembled WGS sequence"/>
</dbReference>